<protein>
    <submittedName>
        <fullName evidence="2">Uncharacterized protein</fullName>
    </submittedName>
</protein>
<evidence type="ECO:0000256" key="1">
    <source>
        <dbReference type="SAM" id="Coils"/>
    </source>
</evidence>
<feature type="coiled-coil region" evidence="1">
    <location>
        <begin position="4"/>
        <end position="62"/>
    </location>
</feature>
<name>A0A1I5UJG4_9LACT</name>
<accession>A0A1I5UJG4</accession>
<keyword evidence="3" id="KW-1185">Reference proteome</keyword>
<proteinExistence type="predicted"/>
<evidence type="ECO:0000313" key="3">
    <source>
        <dbReference type="Proteomes" id="UP000199136"/>
    </source>
</evidence>
<dbReference type="OrthoDB" id="2236973at2"/>
<dbReference type="Proteomes" id="UP000199136">
    <property type="component" value="Unassembled WGS sequence"/>
</dbReference>
<dbReference type="STRING" id="82801.SAMN04488506_0017"/>
<reference evidence="2 3" key="1">
    <citation type="submission" date="2016-10" db="EMBL/GenBank/DDBJ databases">
        <authorList>
            <person name="de Groot N.N."/>
        </authorList>
    </citation>
    <scope>NUCLEOTIDE SEQUENCE [LARGE SCALE GENOMIC DNA]</scope>
    <source>
        <strain evidence="2 3">DSM 20581</strain>
    </source>
</reference>
<evidence type="ECO:0000313" key="2">
    <source>
        <dbReference type="EMBL" id="SFP95177.1"/>
    </source>
</evidence>
<keyword evidence="1" id="KW-0175">Coiled coil</keyword>
<dbReference type="EMBL" id="FOXW01000001">
    <property type="protein sequence ID" value="SFP95177.1"/>
    <property type="molecule type" value="Genomic_DNA"/>
</dbReference>
<sequence length="140" mass="16178">MGLLEDLKGRIQQYQATIEDDRQRIEEYNQKITEIDRIYQAMKSEKEQLVDEKRAVQTLADQTYDNWTGDLYSNGYAPKVEEDILNGSFRATIHAIDENMDALNDAKTRFENKISRTEGIIGTLEAGINSLWNEVENLMN</sequence>
<dbReference type="AlphaFoldDB" id="A0A1I5UJG4"/>
<dbReference type="RefSeq" id="WP_092478956.1">
    <property type="nucleotide sequence ID" value="NZ_FOXW01000001.1"/>
</dbReference>
<dbReference type="SUPFAM" id="SSF46579">
    <property type="entry name" value="Prefoldin"/>
    <property type="match status" value="1"/>
</dbReference>
<gene>
    <name evidence="2" type="ORF">SAMN04488506_0017</name>
</gene>
<organism evidence="2 3">
    <name type="scientific">Desemzia incerta</name>
    <dbReference type="NCBI Taxonomy" id="82801"/>
    <lineage>
        <taxon>Bacteria</taxon>
        <taxon>Bacillati</taxon>
        <taxon>Bacillota</taxon>
        <taxon>Bacilli</taxon>
        <taxon>Lactobacillales</taxon>
        <taxon>Carnobacteriaceae</taxon>
        <taxon>Desemzia</taxon>
    </lineage>
</organism>